<name>A0AAW0URK6_SCYPA</name>
<protein>
    <submittedName>
        <fullName evidence="2">Uncharacterized protein</fullName>
    </submittedName>
</protein>
<sequence length="140" mass="15574">MGPEWVETVCSFPGERGSMRFSELSRESMRLRYAGLMAAALSRVLPRREHCARLWWCCGLRGLRRQADRAEAEVAGQLHLRVSSFINVGGQVAGRRVLPPAWTTPGMQPSLPHLLQSVPEPRPPQRPGEDGGSRRPGRGH</sequence>
<evidence type="ECO:0000313" key="3">
    <source>
        <dbReference type="Proteomes" id="UP001487740"/>
    </source>
</evidence>
<dbReference type="EMBL" id="JARAKH010000009">
    <property type="protein sequence ID" value="KAK8401385.1"/>
    <property type="molecule type" value="Genomic_DNA"/>
</dbReference>
<reference evidence="2 3" key="1">
    <citation type="submission" date="2023-03" db="EMBL/GenBank/DDBJ databases">
        <title>High-quality genome of Scylla paramamosain provides insights in environmental adaptation.</title>
        <authorList>
            <person name="Zhang L."/>
        </authorList>
    </citation>
    <scope>NUCLEOTIDE SEQUENCE [LARGE SCALE GENOMIC DNA]</scope>
    <source>
        <strain evidence="2">LZ_2023a</strain>
        <tissue evidence="2">Muscle</tissue>
    </source>
</reference>
<dbReference type="AlphaFoldDB" id="A0AAW0URK6"/>
<feature type="region of interest" description="Disordered" evidence="1">
    <location>
        <begin position="97"/>
        <end position="140"/>
    </location>
</feature>
<organism evidence="2 3">
    <name type="scientific">Scylla paramamosain</name>
    <name type="common">Mud crab</name>
    <dbReference type="NCBI Taxonomy" id="85552"/>
    <lineage>
        <taxon>Eukaryota</taxon>
        <taxon>Metazoa</taxon>
        <taxon>Ecdysozoa</taxon>
        <taxon>Arthropoda</taxon>
        <taxon>Crustacea</taxon>
        <taxon>Multicrustacea</taxon>
        <taxon>Malacostraca</taxon>
        <taxon>Eumalacostraca</taxon>
        <taxon>Eucarida</taxon>
        <taxon>Decapoda</taxon>
        <taxon>Pleocyemata</taxon>
        <taxon>Brachyura</taxon>
        <taxon>Eubrachyura</taxon>
        <taxon>Portunoidea</taxon>
        <taxon>Portunidae</taxon>
        <taxon>Portuninae</taxon>
        <taxon>Scylla</taxon>
    </lineage>
</organism>
<accession>A0AAW0URK6</accession>
<dbReference type="Proteomes" id="UP001487740">
    <property type="component" value="Unassembled WGS sequence"/>
</dbReference>
<gene>
    <name evidence="2" type="ORF">O3P69_002863</name>
</gene>
<comment type="caution">
    <text evidence="2">The sequence shown here is derived from an EMBL/GenBank/DDBJ whole genome shotgun (WGS) entry which is preliminary data.</text>
</comment>
<evidence type="ECO:0000256" key="1">
    <source>
        <dbReference type="SAM" id="MobiDB-lite"/>
    </source>
</evidence>
<keyword evidence="3" id="KW-1185">Reference proteome</keyword>
<proteinExistence type="predicted"/>
<evidence type="ECO:0000313" key="2">
    <source>
        <dbReference type="EMBL" id="KAK8401385.1"/>
    </source>
</evidence>